<dbReference type="RefSeq" id="WP_207616174.1">
    <property type="nucleotide sequence ID" value="NZ_JAFNLL010000022.1"/>
</dbReference>
<evidence type="ECO:0000256" key="1">
    <source>
        <dbReference type="SAM" id="Coils"/>
    </source>
</evidence>
<reference evidence="2" key="1">
    <citation type="submission" date="2021-03" db="EMBL/GenBank/DDBJ databases">
        <title>A new species, PO-11, isolated from a karst cave deposit.</title>
        <authorList>
            <person name="Zhaoxiaoyong W."/>
        </authorList>
    </citation>
    <scope>NUCLEOTIDE SEQUENCE</scope>
    <source>
        <strain evidence="2">PO-11</strain>
    </source>
</reference>
<keyword evidence="1" id="KW-0175">Coiled coil</keyword>
<dbReference type="AlphaFoldDB" id="A0A939HEG9"/>
<evidence type="ECO:0000313" key="2">
    <source>
        <dbReference type="EMBL" id="MBO1268371.1"/>
    </source>
</evidence>
<dbReference type="Proteomes" id="UP000664164">
    <property type="component" value="Unassembled WGS sequence"/>
</dbReference>
<sequence>MPDQITMSASDFAVVLTEMLDPCSSLLPGEEPIPGTIPPDREGCEHWRSMVAVVRATDIAIDRMLGQQRLGEALGGDGSAAALAMNHAEAESLIDGVCGTPPRWPLAWPLLRHPLVGGSLTGSSLLMVGARFLTAAERLDGNTLQPEFRAAAERLFAAGLERVANGSNDAATAPGLGICELLEKAVAADMQAIAQKEQRTEMLLERIRKLQGAPQPDLALIAVLEGRVRELQAELEFDRSQLVLLQEELTFACGGSS</sequence>
<evidence type="ECO:0000313" key="3">
    <source>
        <dbReference type="Proteomes" id="UP000664164"/>
    </source>
</evidence>
<name>A0A939HEG9_9MICC</name>
<accession>A0A939HEG9</accession>
<protein>
    <submittedName>
        <fullName evidence="2">Uncharacterized protein</fullName>
    </submittedName>
</protein>
<proteinExistence type="predicted"/>
<keyword evidence="3" id="KW-1185">Reference proteome</keyword>
<gene>
    <name evidence="2" type="ORF">J1902_10355</name>
</gene>
<comment type="caution">
    <text evidence="2">The sequence shown here is derived from an EMBL/GenBank/DDBJ whole genome shotgun (WGS) entry which is preliminary data.</text>
</comment>
<feature type="coiled-coil region" evidence="1">
    <location>
        <begin position="193"/>
        <end position="248"/>
    </location>
</feature>
<dbReference type="EMBL" id="JAFNLL010000022">
    <property type="protein sequence ID" value="MBO1268371.1"/>
    <property type="molecule type" value="Genomic_DNA"/>
</dbReference>
<organism evidence="2 3">
    <name type="scientific">Arthrobacter cavernae</name>
    <dbReference type="NCBI Taxonomy" id="2817681"/>
    <lineage>
        <taxon>Bacteria</taxon>
        <taxon>Bacillati</taxon>
        <taxon>Actinomycetota</taxon>
        <taxon>Actinomycetes</taxon>
        <taxon>Micrococcales</taxon>
        <taxon>Micrococcaceae</taxon>
        <taxon>Arthrobacter</taxon>
    </lineage>
</organism>